<gene>
    <name evidence="6" type="primary">yjgA</name>
    <name evidence="5" type="synonym">darP</name>
    <name evidence="6" type="ORF">ACFOOG_06985</name>
</gene>
<name>A0ABV7ZX82_9GAMM</name>
<sequence>MARKKKMVVEDNDIEIVSKSELKREMERLQAVGNRLLELSAEKLREFPLEESLLLALLESQRLKSHEAKRRQLQYIGRLMRDADVEAIEKALDFNDPSSEVHLQLTVLCERWRAELIEDPDAVARFFDAFPHADRQHLRQLVRNAQQEAEQTAHEPHTSASQFKHRRKLFQVLREEIQPTL</sequence>
<accession>A0ABV7ZX82</accession>
<evidence type="ECO:0000256" key="5">
    <source>
        <dbReference type="HAMAP-Rule" id="MF_00765"/>
    </source>
</evidence>
<dbReference type="Proteomes" id="UP001595617">
    <property type="component" value="Unassembled WGS sequence"/>
</dbReference>
<keyword evidence="7" id="KW-1185">Reference proteome</keyword>
<evidence type="ECO:0000256" key="4">
    <source>
        <dbReference type="ARBA" id="ARBA00022884"/>
    </source>
</evidence>
<dbReference type="EMBL" id="JBHRYR010000002">
    <property type="protein sequence ID" value="MFC3852574.1"/>
    <property type="molecule type" value="Genomic_DNA"/>
</dbReference>
<dbReference type="InterPro" id="IPR023153">
    <property type="entry name" value="DarP_sf"/>
</dbReference>
<evidence type="ECO:0000256" key="1">
    <source>
        <dbReference type="ARBA" id="ARBA00022490"/>
    </source>
</evidence>
<evidence type="ECO:0000256" key="2">
    <source>
        <dbReference type="ARBA" id="ARBA00022517"/>
    </source>
</evidence>
<dbReference type="RefSeq" id="WP_380694837.1">
    <property type="nucleotide sequence ID" value="NZ_JBHRYR010000002.1"/>
</dbReference>
<comment type="subcellular location">
    <subcellularLocation>
        <location evidence="5">Cytoplasm</location>
    </subcellularLocation>
    <text evidence="5">Associates with late stage pre-50S ribosomal subunits.</text>
</comment>
<dbReference type="PANTHER" id="PTHR38101:SF1">
    <property type="entry name" value="UPF0307 PROTEIN YJGA"/>
    <property type="match status" value="1"/>
</dbReference>
<evidence type="ECO:0000256" key="3">
    <source>
        <dbReference type="ARBA" id="ARBA00022730"/>
    </source>
</evidence>
<comment type="function">
    <text evidence="5">Member of a network of 50S ribosomal subunit biogenesis factors which assembles along the 30S-50S interface, preventing incorrect 23S rRNA structures from forming. Promotes peptidyl transferase center (PTC) maturation.</text>
</comment>
<dbReference type="NCBIfam" id="NF003593">
    <property type="entry name" value="PRK05255.1-1"/>
    <property type="match status" value="1"/>
</dbReference>
<comment type="similarity">
    <text evidence="5">Belongs to the DarP family.</text>
</comment>
<comment type="caution">
    <text evidence="6">The sequence shown here is derived from an EMBL/GenBank/DDBJ whole genome shotgun (WGS) entry which is preliminary data.</text>
</comment>
<keyword evidence="3 5" id="KW-0699">rRNA-binding</keyword>
<keyword evidence="4 5" id="KW-0694">RNA-binding</keyword>
<dbReference type="PANTHER" id="PTHR38101">
    <property type="entry name" value="UPF0307 PROTEIN YJGA"/>
    <property type="match status" value="1"/>
</dbReference>
<proteinExistence type="inferred from homology"/>
<protein>
    <recommendedName>
        <fullName evidence="5">Dual-action ribosomal maturation protein DarP</fullName>
    </recommendedName>
    <alternativeName>
        <fullName evidence="5">Large ribosomal subunit assembly factor DarP</fullName>
    </alternativeName>
</protein>
<organism evidence="6 7">
    <name type="scientific">Saccharospirillum mangrovi</name>
    <dbReference type="NCBI Taxonomy" id="2161747"/>
    <lineage>
        <taxon>Bacteria</taxon>
        <taxon>Pseudomonadati</taxon>
        <taxon>Pseudomonadota</taxon>
        <taxon>Gammaproteobacteria</taxon>
        <taxon>Oceanospirillales</taxon>
        <taxon>Saccharospirillaceae</taxon>
        <taxon>Saccharospirillum</taxon>
    </lineage>
</organism>
<reference evidence="7" key="1">
    <citation type="journal article" date="2019" name="Int. J. Syst. Evol. Microbiol.">
        <title>The Global Catalogue of Microorganisms (GCM) 10K type strain sequencing project: providing services to taxonomists for standard genome sequencing and annotation.</title>
        <authorList>
            <consortium name="The Broad Institute Genomics Platform"/>
            <consortium name="The Broad Institute Genome Sequencing Center for Infectious Disease"/>
            <person name="Wu L."/>
            <person name="Ma J."/>
        </authorList>
    </citation>
    <scope>NUCLEOTIDE SEQUENCE [LARGE SCALE GENOMIC DNA]</scope>
    <source>
        <strain evidence="7">IBRC 10765</strain>
    </source>
</reference>
<dbReference type="Pfam" id="PF04751">
    <property type="entry name" value="DarP"/>
    <property type="match status" value="1"/>
</dbReference>
<dbReference type="HAMAP" id="MF_00765">
    <property type="entry name" value="DarP"/>
    <property type="match status" value="1"/>
</dbReference>
<keyword evidence="2 5" id="KW-0690">Ribosome biogenesis</keyword>
<evidence type="ECO:0000313" key="7">
    <source>
        <dbReference type="Proteomes" id="UP001595617"/>
    </source>
</evidence>
<dbReference type="InterPro" id="IPR006839">
    <property type="entry name" value="DarP"/>
</dbReference>
<dbReference type="SUPFAM" id="SSF158710">
    <property type="entry name" value="PSPTO4464-like"/>
    <property type="match status" value="1"/>
</dbReference>
<evidence type="ECO:0000313" key="6">
    <source>
        <dbReference type="EMBL" id="MFC3852574.1"/>
    </source>
</evidence>
<dbReference type="PIRSF" id="PIRSF016183">
    <property type="entry name" value="UCP016183"/>
    <property type="match status" value="1"/>
</dbReference>
<keyword evidence="1 5" id="KW-0963">Cytoplasm</keyword>
<dbReference type="CDD" id="cd16331">
    <property type="entry name" value="YjgA-like"/>
    <property type="match status" value="1"/>
</dbReference>
<dbReference type="Gene3D" id="1.10.60.30">
    <property type="entry name" value="PSPTO4464-like domains"/>
    <property type="match status" value="2"/>
</dbReference>